<dbReference type="AlphaFoldDB" id="A0A915DXG9"/>
<evidence type="ECO:0000313" key="2">
    <source>
        <dbReference type="WBParaSite" id="jg23987"/>
    </source>
</evidence>
<name>A0A915DXG9_9BILA</name>
<dbReference type="WBParaSite" id="jg23987">
    <property type="protein sequence ID" value="jg23987"/>
    <property type="gene ID" value="jg23987"/>
</dbReference>
<sequence>MKSTLVTTDATRSAEHYQKAVLFFIEDSGKSINEFSVDVGIPRLTMDSIQMIMMMPPLPQCNSIWFSNSLT</sequence>
<dbReference type="Proteomes" id="UP000887574">
    <property type="component" value="Unplaced"/>
</dbReference>
<proteinExistence type="predicted"/>
<protein>
    <submittedName>
        <fullName evidence="2">Uncharacterized protein</fullName>
    </submittedName>
</protein>
<keyword evidence="1" id="KW-1185">Reference proteome</keyword>
<evidence type="ECO:0000313" key="1">
    <source>
        <dbReference type="Proteomes" id="UP000887574"/>
    </source>
</evidence>
<accession>A0A915DXG9</accession>
<organism evidence="1 2">
    <name type="scientific">Ditylenchus dipsaci</name>
    <dbReference type="NCBI Taxonomy" id="166011"/>
    <lineage>
        <taxon>Eukaryota</taxon>
        <taxon>Metazoa</taxon>
        <taxon>Ecdysozoa</taxon>
        <taxon>Nematoda</taxon>
        <taxon>Chromadorea</taxon>
        <taxon>Rhabditida</taxon>
        <taxon>Tylenchina</taxon>
        <taxon>Tylenchomorpha</taxon>
        <taxon>Sphaerularioidea</taxon>
        <taxon>Anguinidae</taxon>
        <taxon>Anguininae</taxon>
        <taxon>Ditylenchus</taxon>
    </lineage>
</organism>
<reference evidence="2" key="1">
    <citation type="submission" date="2022-11" db="UniProtKB">
        <authorList>
            <consortium name="WormBaseParasite"/>
        </authorList>
    </citation>
    <scope>IDENTIFICATION</scope>
</reference>